<keyword evidence="2" id="KW-1185">Reference proteome</keyword>
<dbReference type="HOGENOM" id="CLU_949063_0_0_9"/>
<dbReference type="RefSeq" id="WP_013175680.1">
    <property type="nucleotide sequence ID" value="NC_014220.1"/>
</dbReference>
<dbReference type="KEGG" id="slp:Slip_1515"/>
<evidence type="ECO:0000313" key="1">
    <source>
        <dbReference type="EMBL" id="ADI02278.1"/>
    </source>
</evidence>
<gene>
    <name evidence="1" type="ordered locus">Slip_1515</name>
</gene>
<dbReference type="EMBL" id="CP002048">
    <property type="protein sequence ID" value="ADI02278.1"/>
    <property type="molecule type" value="Genomic_DNA"/>
</dbReference>
<reference evidence="2" key="1">
    <citation type="journal article" date="2010" name="Stand. Genomic Sci.">
        <title>Complete genome sequence of Syntrophothermus lipocalidus type strain (TGB-C1T).</title>
        <authorList>
            <consortium name="US DOE Joint Genome Institute (JGI-PGF)"/>
            <person name="Djao O."/>
            <person name="Zhang X."/>
            <person name="Lucas S."/>
            <person name="Lapidus A."/>
            <person name="Glavina Del Rio T."/>
            <person name="Nolan M."/>
            <person name="Tice H."/>
            <person name="Cheng J."/>
            <person name="Han C."/>
            <person name="Tapia R."/>
            <person name="Goodwin L."/>
            <person name="Pitluck S."/>
            <person name="Liolios K."/>
            <person name="Ivanova N."/>
            <person name="Mavromatis K."/>
            <person name="Mikhailova N."/>
            <person name="Ovchinnikova G."/>
            <person name="Pati A."/>
            <person name="Brambilla E."/>
            <person name="Chen A."/>
            <person name="Palaniappan K."/>
            <person name="Land M."/>
            <person name="Hauser L."/>
            <person name="Chang Y."/>
            <person name="Jeffries C."/>
            <person name="Rohde M."/>
            <person name="Sikorski J."/>
            <person name="Spring S."/>
            <person name="Goker M."/>
            <person name="Detter J."/>
            <person name="Woyke T."/>
            <person name="Bristow J."/>
            <person name="Eisen J."/>
            <person name="Markowitz V."/>
            <person name="Hugenholtz P."/>
            <person name="Kyrpides N."/>
            <person name="Klenk H."/>
        </authorList>
    </citation>
    <scope>NUCLEOTIDE SEQUENCE [LARGE SCALE GENOMIC DNA]</scope>
    <source>
        <strain evidence="2">DSM 12680 / TGB-C1</strain>
    </source>
</reference>
<reference evidence="1 2" key="2">
    <citation type="journal article" date="2010" name="Stand. Genomic Sci.">
        <title>Complete genome sequence of Syntrophothermus lipocalidus type strain (TGB-C1).</title>
        <authorList>
            <person name="Djao O.D."/>
            <person name="Zhang X."/>
            <person name="Lucas S."/>
            <person name="Lapidus A."/>
            <person name="Del Rio T.G."/>
            <person name="Nolan M."/>
            <person name="Tice H."/>
            <person name="Cheng J.F."/>
            <person name="Han C."/>
            <person name="Tapia R."/>
            <person name="Goodwin L."/>
            <person name="Pitluck S."/>
            <person name="Liolios K."/>
            <person name="Ivanova N."/>
            <person name="Mavromatis K."/>
            <person name="Mikhailova N."/>
            <person name="Ovchinnikova G."/>
            <person name="Pati A."/>
            <person name="Brambilla E."/>
            <person name="Chen A."/>
            <person name="Palaniappan K."/>
            <person name="Land M."/>
            <person name="Hauser L."/>
            <person name="Chang Y.J."/>
            <person name="Jeffries C.D."/>
            <person name="Rohde M."/>
            <person name="Sikorski J."/>
            <person name="Spring S."/>
            <person name="Goker M."/>
            <person name="Detter J.C."/>
            <person name="Woyke T."/>
            <person name="Bristow J."/>
            <person name="Eisen J.A."/>
            <person name="Markowitz V."/>
            <person name="Hugenholtz P."/>
            <person name="Kyrpides N.C."/>
            <person name="Klenk H.P."/>
        </authorList>
    </citation>
    <scope>NUCLEOTIDE SEQUENCE [LARGE SCALE GENOMIC DNA]</scope>
    <source>
        <strain evidence="2">DSM 12680 / TGB-C1</strain>
    </source>
</reference>
<dbReference type="eggNOG" id="ENOG5033A8M">
    <property type="taxonomic scope" value="Bacteria"/>
</dbReference>
<dbReference type="STRING" id="643648.Slip_1515"/>
<evidence type="ECO:0000313" key="2">
    <source>
        <dbReference type="Proteomes" id="UP000000378"/>
    </source>
</evidence>
<organism evidence="1 2">
    <name type="scientific">Syntrophothermus lipocalidus (strain DSM 12680 / TGB-C1)</name>
    <dbReference type="NCBI Taxonomy" id="643648"/>
    <lineage>
        <taxon>Bacteria</taxon>
        <taxon>Bacillati</taxon>
        <taxon>Bacillota</taxon>
        <taxon>Clostridia</taxon>
        <taxon>Eubacteriales</taxon>
        <taxon>Syntrophomonadaceae</taxon>
        <taxon>Syntrophothermus</taxon>
    </lineage>
</organism>
<accession>D7CNJ3</accession>
<dbReference type="Proteomes" id="UP000000378">
    <property type="component" value="Chromosome"/>
</dbReference>
<proteinExistence type="predicted"/>
<sequence>MLKTSEVAKKLRITNSQVQDMVDYGYLPVADTYRCRSGGIGYLFAENQLESIDVAEVLAEIREIKTRDKARTKVSAWEWKKRQVVARRHDRFIGMIADLPDFHLLKACYYLFHLNHYAKAYPEKRDELYPLKSQVLERIVNRYPDQVRCVYLIGEDKVHVWLCEDCCSTARSNGYSYREYVEHHGYCSKCEVQVLEREYYSLVEFIIESDNYRFCFHLPLSIARKWLSGIEGFARADRGLGERRDEMYFYGRKVTRVEERIVPLPVVVRELRDFLQSADGLK</sequence>
<dbReference type="AlphaFoldDB" id="D7CNJ3"/>
<protein>
    <submittedName>
        <fullName evidence="1">Uncharacterized protein</fullName>
    </submittedName>
</protein>
<dbReference type="OrthoDB" id="1806726at2"/>
<name>D7CNJ3_SYNLT</name>